<evidence type="ECO:0000313" key="10">
    <source>
        <dbReference type="Proteomes" id="UP000324091"/>
    </source>
</evidence>
<dbReference type="PANTHER" id="PTHR11851:SF103">
    <property type="entry name" value="MITOCHONDRIAL-PROCESSING PEPTIDASE SUBUNIT BETA"/>
    <property type="match status" value="1"/>
</dbReference>
<keyword evidence="3" id="KW-0645">Protease</keyword>
<evidence type="ECO:0000259" key="8">
    <source>
        <dbReference type="Pfam" id="PF00675"/>
    </source>
</evidence>
<evidence type="ECO:0000256" key="7">
    <source>
        <dbReference type="ARBA" id="ARBA00023049"/>
    </source>
</evidence>
<dbReference type="Proteomes" id="UP000324091">
    <property type="component" value="Chromosome 22"/>
</dbReference>
<gene>
    <name evidence="9" type="ORF">D4764_22G0006450</name>
</gene>
<protein>
    <submittedName>
        <fullName evidence="9">Mitochondrial-processing peptidase subunit beta</fullName>
    </submittedName>
</protein>
<dbReference type="InterPro" id="IPR050361">
    <property type="entry name" value="MPP/UQCRC_Complex"/>
</dbReference>
<evidence type="ECO:0000256" key="1">
    <source>
        <dbReference type="ARBA" id="ARBA00001947"/>
    </source>
</evidence>
<evidence type="ECO:0000256" key="3">
    <source>
        <dbReference type="ARBA" id="ARBA00022670"/>
    </source>
</evidence>
<feature type="domain" description="Peptidase M16 N-terminal" evidence="8">
    <location>
        <begin position="86"/>
        <end position="128"/>
    </location>
</feature>
<dbReference type="InterPro" id="IPR011249">
    <property type="entry name" value="Metalloenz_LuxS/M16"/>
</dbReference>
<sequence length="208" mass="22856">MAKLETGKKIRVAHAHNVFYKTTNMAASVQHLILAGRYLNHRQLLKTSSLRKFLGRTHRLLATRAAQQVALNLPETKVTTLENGLRVASEDSGLSTCTVGLWIDAGSRYENERNNGTAHFLEHMAFKSWSQPLCPLTRELVGLVGQILIPPGSEPVSSMQSLRITLSTVFRSSFSAAGPAAQVWVLSLQVNRIGHGFCSGAYWLTTSL</sequence>
<keyword evidence="7" id="KW-0482">Metalloprotease</keyword>
<dbReference type="GO" id="GO:0046872">
    <property type="term" value="F:metal ion binding"/>
    <property type="evidence" value="ECO:0007669"/>
    <property type="project" value="UniProtKB-KW"/>
</dbReference>
<keyword evidence="4" id="KW-0479">Metal-binding</keyword>
<evidence type="ECO:0000256" key="5">
    <source>
        <dbReference type="ARBA" id="ARBA00022801"/>
    </source>
</evidence>
<reference evidence="9 10" key="1">
    <citation type="submission" date="2019-04" db="EMBL/GenBank/DDBJ databases">
        <title>Chromosome genome assembly for Takifugu flavidus.</title>
        <authorList>
            <person name="Xiao S."/>
        </authorList>
    </citation>
    <scope>NUCLEOTIDE SEQUENCE [LARGE SCALE GENOMIC DNA]</scope>
    <source>
        <strain evidence="9">HTHZ2018</strain>
        <tissue evidence="9">Muscle</tissue>
    </source>
</reference>
<dbReference type="AlphaFoldDB" id="A0A5C6NDJ4"/>
<dbReference type="Pfam" id="PF00675">
    <property type="entry name" value="Peptidase_M16"/>
    <property type="match status" value="1"/>
</dbReference>
<organism evidence="9 10">
    <name type="scientific">Takifugu flavidus</name>
    <name type="common">sansaifugu</name>
    <dbReference type="NCBI Taxonomy" id="433684"/>
    <lineage>
        <taxon>Eukaryota</taxon>
        <taxon>Metazoa</taxon>
        <taxon>Chordata</taxon>
        <taxon>Craniata</taxon>
        <taxon>Vertebrata</taxon>
        <taxon>Euteleostomi</taxon>
        <taxon>Actinopterygii</taxon>
        <taxon>Neopterygii</taxon>
        <taxon>Teleostei</taxon>
        <taxon>Neoteleostei</taxon>
        <taxon>Acanthomorphata</taxon>
        <taxon>Eupercaria</taxon>
        <taxon>Tetraodontiformes</taxon>
        <taxon>Tetradontoidea</taxon>
        <taxon>Tetraodontidae</taxon>
        <taxon>Takifugu</taxon>
    </lineage>
</organism>
<dbReference type="SUPFAM" id="SSF63411">
    <property type="entry name" value="LuxS/MPP-like metallohydrolase"/>
    <property type="match status" value="1"/>
</dbReference>
<dbReference type="InterPro" id="IPR011765">
    <property type="entry name" value="Pept_M16_N"/>
</dbReference>
<evidence type="ECO:0000256" key="6">
    <source>
        <dbReference type="ARBA" id="ARBA00022833"/>
    </source>
</evidence>
<evidence type="ECO:0000256" key="4">
    <source>
        <dbReference type="ARBA" id="ARBA00022723"/>
    </source>
</evidence>
<keyword evidence="10" id="KW-1185">Reference proteome</keyword>
<keyword evidence="6" id="KW-0862">Zinc</keyword>
<comment type="cofactor">
    <cofactor evidence="1">
        <name>Zn(2+)</name>
        <dbReference type="ChEBI" id="CHEBI:29105"/>
    </cofactor>
</comment>
<evidence type="ECO:0000313" key="9">
    <source>
        <dbReference type="EMBL" id="TWW64998.1"/>
    </source>
</evidence>
<keyword evidence="5" id="KW-0378">Hydrolase</keyword>
<dbReference type="Gene3D" id="3.30.830.10">
    <property type="entry name" value="Metalloenzyme, LuxS/M16 peptidase-like"/>
    <property type="match status" value="1"/>
</dbReference>
<comment type="caution">
    <text evidence="9">The sequence shown here is derived from an EMBL/GenBank/DDBJ whole genome shotgun (WGS) entry which is preliminary data.</text>
</comment>
<comment type="similarity">
    <text evidence="2">Belongs to the peptidase M16 family.</text>
</comment>
<proteinExistence type="inferred from homology"/>
<dbReference type="GO" id="GO:0006627">
    <property type="term" value="P:protein processing involved in protein targeting to mitochondrion"/>
    <property type="evidence" value="ECO:0007669"/>
    <property type="project" value="TreeGrafter"/>
</dbReference>
<accession>A0A5C6NDJ4</accession>
<dbReference type="EMBL" id="RHFK02000015">
    <property type="protein sequence ID" value="TWW64998.1"/>
    <property type="molecule type" value="Genomic_DNA"/>
</dbReference>
<dbReference type="GO" id="GO:0004222">
    <property type="term" value="F:metalloendopeptidase activity"/>
    <property type="evidence" value="ECO:0007669"/>
    <property type="project" value="TreeGrafter"/>
</dbReference>
<name>A0A5C6NDJ4_9TELE</name>
<evidence type="ECO:0000256" key="2">
    <source>
        <dbReference type="ARBA" id="ARBA00007261"/>
    </source>
</evidence>
<dbReference type="GO" id="GO:0005739">
    <property type="term" value="C:mitochondrion"/>
    <property type="evidence" value="ECO:0007669"/>
    <property type="project" value="TreeGrafter"/>
</dbReference>
<dbReference type="PANTHER" id="PTHR11851">
    <property type="entry name" value="METALLOPROTEASE"/>
    <property type="match status" value="1"/>
</dbReference>